<dbReference type="PANTHER" id="PTHR43569:SF2">
    <property type="entry name" value="AMIDOHYDROLASE-RELATED DOMAIN-CONTAINING PROTEIN"/>
    <property type="match status" value="1"/>
</dbReference>
<accession>A0AA40SS96</accession>
<evidence type="ECO:0000313" key="4">
    <source>
        <dbReference type="Proteomes" id="UP000549113"/>
    </source>
</evidence>
<feature type="domain" description="Amidohydrolase-related" evidence="2">
    <location>
        <begin position="9"/>
        <end position="234"/>
    </location>
</feature>
<gene>
    <name evidence="3" type="ORF">BKA10_003079</name>
</gene>
<evidence type="ECO:0000313" key="3">
    <source>
        <dbReference type="EMBL" id="MBB4141285.1"/>
    </source>
</evidence>
<dbReference type="SUPFAM" id="SSF51556">
    <property type="entry name" value="Metallo-dependent hydrolases"/>
    <property type="match status" value="1"/>
</dbReference>
<dbReference type="AlphaFoldDB" id="A0AA40SS96"/>
<proteinExistence type="inferred from homology"/>
<keyword evidence="4" id="KW-1185">Reference proteome</keyword>
<dbReference type="GO" id="GO:0016787">
    <property type="term" value="F:hydrolase activity"/>
    <property type="evidence" value="ECO:0007669"/>
    <property type="project" value="UniProtKB-KW"/>
</dbReference>
<dbReference type="InterPro" id="IPR052350">
    <property type="entry name" value="Metallo-dep_Lactonases"/>
</dbReference>
<keyword evidence="3" id="KW-0378">Hydrolase</keyword>
<sequence length="247" mass="27161">MKAVGVDGAILVSPFILYGYDASYTVAVGREFPRTFALVKMIDSTDPDVADVIAEWKQTPGTVGIRLRIDIKVSTQPDDPGVDVAMRAAARHDLAVNVLCGGRVDAAIDLVDRHPDTRFVIDHVGLDQHLPISSRPWAQLDGVLELAKRPHVALKVSGVGTLAREPYPYPDIWDPLARIFDAWGIDRCLWGSDWTRTSAKVSYAQATVPFLSTDRLTDAERALLMGEACARAYRWRPTPPAEGEERG</sequence>
<dbReference type="Pfam" id="PF04909">
    <property type="entry name" value="Amidohydro_2"/>
    <property type="match status" value="1"/>
</dbReference>
<reference evidence="3 4" key="1">
    <citation type="submission" date="2020-08" db="EMBL/GenBank/DDBJ databases">
        <title>Sequencing the genomes of 1000 actinobacteria strains.</title>
        <authorList>
            <person name="Klenk H.-P."/>
        </authorList>
    </citation>
    <scope>NUCLEOTIDE SEQUENCE [LARGE SCALE GENOMIC DNA]</scope>
    <source>
        <strain evidence="3 4">DSM 19600</strain>
    </source>
</reference>
<evidence type="ECO:0000259" key="2">
    <source>
        <dbReference type="Pfam" id="PF04909"/>
    </source>
</evidence>
<dbReference type="InterPro" id="IPR006680">
    <property type="entry name" value="Amidohydro-rel"/>
</dbReference>
<protein>
    <submittedName>
        <fullName evidence="3">TIM-barrel fold metal-dependent hydrolase</fullName>
    </submittedName>
</protein>
<dbReference type="PANTHER" id="PTHR43569">
    <property type="entry name" value="AMIDOHYDROLASE"/>
    <property type="match status" value="1"/>
</dbReference>
<comment type="caution">
    <text evidence="3">The sequence shown here is derived from an EMBL/GenBank/DDBJ whole genome shotgun (WGS) entry which is preliminary data.</text>
</comment>
<evidence type="ECO:0000256" key="1">
    <source>
        <dbReference type="ARBA" id="ARBA00038310"/>
    </source>
</evidence>
<organism evidence="3 4">
    <name type="scientific">Microbacterium invictum</name>
    <dbReference type="NCBI Taxonomy" id="515415"/>
    <lineage>
        <taxon>Bacteria</taxon>
        <taxon>Bacillati</taxon>
        <taxon>Actinomycetota</taxon>
        <taxon>Actinomycetes</taxon>
        <taxon>Micrococcales</taxon>
        <taxon>Microbacteriaceae</taxon>
        <taxon>Microbacterium</taxon>
    </lineage>
</organism>
<comment type="similarity">
    <text evidence="1">Belongs to the metallo-dependent hydrolases superfamily.</text>
</comment>
<name>A0AA40SS96_9MICO</name>
<dbReference type="InterPro" id="IPR032466">
    <property type="entry name" value="Metal_Hydrolase"/>
</dbReference>
<dbReference type="EMBL" id="JACIFH010000001">
    <property type="protein sequence ID" value="MBB4141285.1"/>
    <property type="molecule type" value="Genomic_DNA"/>
</dbReference>
<dbReference type="Proteomes" id="UP000549113">
    <property type="component" value="Unassembled WGS sequence"/>
</dbReference>
<dbReference type="Gene3D" id="3.20.20.140">
    <property type="entry name" value="Metal-dependent hydrolases"/>
    <property type="match status" value="1"/>
</dbReference>